<dbReference type="AlphaFoldDB" id="X1G9K6"/>
<name>X1G9K6_9ZZZZ</name>
<accession>X1G9K6</accession>
<dbReference type="GO" id="GO:0042802">
    <property type="term" value="F:identical protein binding"/>
    <property type="evidence" value="ECO:0007669"/>
    <property type="project" value="UniProtKB-ARBA"/>
</dbReference>
<comment type="caution">
    <text evidence="6">The sequence shown here is derived from an EMBL/GenBank/DDBJ whole genome shotgun (WGS) entry which is preliminary data.</text>
</comment>
<keyword evidence="3" id="KW-0378">Hydrolase</keyword>
<dbReference type="PANTHER" id="PTHR11644:SF2">
    <property type="entry name" value="CYTIDINE DEAMINASE"/>
    <property type="match status" value="1"/>
</dbReference>
<dbReference type="GO" id="GO:0008270">
    <property type="term" value="F:zinc ion binding"/>
    <property type="evidence" value="ECO:0007669"/>
    <property type="project" value="InterPro"/>
</dbReference>
<evidence type="ECO:0000256" key="3">
    <source>
        <dbReference type="ARBA" id="ARBA00022801"/>
    </source>
</evidence>
<dbReference type="Pfam" id="PF00383">
    <property type="entry name" value="dCMP_cyt_deam_1"/>
    <property type="match status" value="1"/>
</dbReference>
<reference evidence="6" key="1">
    <citation type="journal article" date="2014" name="Front. Microbiol.">
        <title>High frequency of phylogenetically diverse reductive dehalogenase-homologous genes in deep subseafloor sedimentary metagenomes.</title>
        <authorList>
            <person name="Kawai M."/>
            <person name="Futagami T."/>
            <person name="Toyoda A."/>
            <person name="Takaki Y."/>
            <person name="Nishi S."/>
            <person name="Hori S."/>
            <person name="Arai W."/>
            <person name="Tsubouchi T."/>
            <person name="Morono Y."/>
            <person name="Uchiyama I."/>
            <person name="Ito T."/>
            <person name="Fujiyama A."/>
            <person name="Inagaki F."/>
            <person name="Takami H."/>
        </authorList>
    </citation>
    <scope>NUCLEOTIDE SEQUENCE</scope>
    <source>
        <strain evidence="6">Expedition CK06-06</strain>
    </source>
</reference>
<keyword evidence="4" id="KW-0862">Zinc</keyword>
<dbReference type="InterPro" id="IPR016193">
    <property type="entry name" value="Cytidine_deaminase-like"/>
</dbReference>
<keyword evidence="2" id="KW-0479">Metal-binding</keyword>
<dbReference type="GO" id="GO:0005829">
    <property type="term" value="C:cytosol"/>
    <property type="evidence" value="ECO:0007669"/>
    <property type="project" value="TreeGrafter"/>
</dbReference>
<evidence type="ECO:0000259" key="5">
    <source>
        <dbReference type="PROSITE" id="PS51747"/>
    </source>
</evidence>
<protein>
    <recommendedName>
        <fullName evidence="5">CMP/dCMP-type deaminase domain-containing protein</fullName>
    </recommendedName>
</protein>
<dbReference type="PROSITE" id="PS51747">
    <property type="entry name" value="CYT_DCMP_DEAMINASES_2"/>
    <property type="match status" value="1"/>
</dbReference>
<dbReference type="PANTHER" id="PTHR11644">
    <property type="entry name" value="CYTIDINE DEAMINASE"/>
    <property type="match status" value="1"/>
</dbReference>
<dbReference type="GO" id="GO:0004126">
    <property type="term" value="F:cytidine deaminase activity"/>
    <property type="evidence" value="ECO:0007669"/>
    <property type="project" value="TreeGrafter"/>
</dbReference>
<gene>
    <name evidence="6" type="ORF">S03H2_16538</name>
</gene>
<evidence type="ECO:0000256" key="2">
    <source>
        <dbReference type="ARBA" id="ARBA00022723"/>
    </source>
</evidence>
<dbReference type="PROSITE" id="PS00903">
    <property type="entry name" value="CYT_DCMP_DEAMINASES_1"/>
    <property type="match status" value="1"/>
</dbReference>
<dbReference type="InterPro" id="IPR016192">
    <property type="entry name" value="APOBEC/CMP_deaminase_Zn-bd"/>
</dbReference>
<proteinExistence type="inferred from homology"/>
<sequence length="98" mass="10790">VYTGCNVENSSFGLTCCAERVALFKAVSEGEGDFLKLAVVGQENTSVLPCGACRQVLFEFTPDITIITLQNNRIKSYSLKELLPEGFRLQGKRKKDKG</sequence>
<dbReference type="GO" id="GO:0055086">
    <property type="term" value="P:nucleobase-containing small molecule metabolic process"/>
    <property type="evidence" value="ECO:0007669"/>
    <property type="project" value="UniProtKB-ARBA"/>
</dbReference>
<dbReference type="NCBIfam" id="NF004064">
    <property type="entry name" value="PRK05578.1"/>
    <property type="match status" value="1"/>
</dbReference>
<dbReference type="SUPFAM" id="SSF53927">
    <property type="entry name" value="Cytidine deaminase-like"/>
    <property type="match status" value="1"/>
</dbReference>
<evidence type="ECO:0000313" key="6">
    <source>
        <dbReference type="EMBL" id="GAH41470.1"/>
    </source>
</evidence>
<feature type="non-terminal residue" evidence="6">
    <location>
        <position position="1"/>
    </location>
</feature>
<dbReference type="Gene3D" id="3.40.140.10">
    <property type="entry name" value="Cytidine Deaminase, domain 2"/>
    <property type="match status" value="1"/>
</dbReference>
<comment type="similarity">
    <text evidence="1">Belongs to the cytidine and deoxycytidylate deaminase family.</text>
</comment>
<evidence type="ECO:0000256" key="1">
    <source>
        <dbReference type="ARBA" id="ARBA00006576"/>
    </source>
</evidence>
<dbReference type="CDD" id="cd01283">
    <property type="entry name" value="cytidine_deaminase"/>
    <property type="match status" value="1"/>
</dbReference>
<dbReference type="InterPro" id="IPR002125">
    <property type="entry name" value="CMP_dCMP_dom"/>
</dbReference>
<dbReference type="InterPro" id="IPR050202">
    <property type="entry name" value="Cyt/Deoxycyt_deaminase"/>
</dbReference>
<dbReference type="GO" id="GO:0072527">
    <property type="term" value="P:pyrimidine-containing compound metabolic process"/>
    <property type="evidence" value="ECO:0007669"/>
    <property type="project" value="UniProtKB-ARBA"/>
</dbReference>
<evidence type="ECO:0000256" key="4">
    <source>
        <dbReference type="ARBA" id="ARBA00022833"/>
    </source>
</evidence>
<feature type="domain" description="CMP/dCMP-type deaminase" evidence="5">
    <location>
        <begin position="1"/>
        <end position="90"/>
    </location>
</feature>
<dbReference type="EMBL" id="BARU01008455">
    <property type="protein sequence ID" value="GAH41470.1"/>
    <property type="molecule type" value="Genomic_DNA"/>
</dbReference>
<organism evidence="6">
    <name type="scientific">marine sediment metagenome</name>
    <dbReference type="NCBI Taxonomy" id="412755"/>
    <lineage>
        <taxon>unclassified sequences</taxon>
        <taxon>metagenomes</taxon>
        <taxon>ecological metagenomes</taxon>
    </lineage>
</organism>